<evidence type="ECO:0000256" key="1">
    <source>
        <dbReference type="SAM" id="Phobius"/>
    </source>
</evidence>
<keyword evidence="3" id="KW-1185">Reference proteome</keyword>
<organism evidence="2 3">
    <name type="scientific">Algibacter agarivorans</name>
    <dbReference type="NCBI Taxonomy" id="1109741"/>
    <lineage>
        <taxon>Bacteria</taxon>
        <taxon>Pseudomonadati</taxon>
        <taxon>Bacteroidota</taxon>
        <taxon>Flavobacteriia</taxon>
        <taxon>Flavobacteriales</taxon>
        <taxon>Flavobacteriaceae</taxon>
        <taxon>Algibacter</taxon>
    </lineage>
</organism>
<feature type="transmembrane region" description="Helical" evidence="1">
    <location>
        <begin position="30"/>
        <end position="52"/>
    </location>
</feature>
<protein>
    <submittedName>
        <fullName evidence="2">Uncharacterized protein</fullName>
    </submittedName>
</protein>
<name>A0ABP9GVA9_9FLAO</name>
<gene>
    <name evidence="2" type="ORF">GCM10023314_26390</name>
</gene>
<dbReference type="Proteomes" id="UP001501302">
    <property type="component" value="Unassembled WGS sequence"/>
</dbReference>
<evidence type="ECO:0000313" key="2">
    <source>
        <dbReference type="EMBL" id="GAA4951652.1"/>
    </source>
</evidence>
<sequence length="65" mass="7437">MLTDKQALILSGIMTIGFFILGILDILDNFIVLTVLTIMFLTLIINLFYLNYKPEKDAVKQKDTK</sequence>
<comment type="caution">
    <text evidence="2">The sequence shown here is derived from an EMBL/GenBank/DDBJ whole genome shotgun (WGS) entry which is preliminary data.</text>
</comment>
<keyword evidence="1" id="KW-0472">Membrane</keyword>
<dbReference type="EMBL" id="BAABJJ010000037">
    <property type="protein sequence ID" value="GAA4951652.1"/>
    <property type="molecule type" value="Genomic_DNA"/>
</dbReference>
<keyword evidence="1" id="KW-0812">Transmembrane</keyword>
<reference evidence="3" key="1">
    <citation type="journal article" date="2019" name="Int. J. Syst. Evol. Microbiol.">
        <title>The Global Catalogue of Microorganisms (GCM) 10K type strain sequencing project: providing services to taxonomists for standard genome sequencing and annotation.</title>
        <authorList>
            <consortium name="The Broad Institute Genomics Platform"/>
            <consortium name="The Broad Institute Genome Sequencing Center for Infectious Disease"/>
            <person name="Wu L."/>
            <person name="Ma J."/>
        </authorList>
    </citation>
    <scope>NUCLEOTIDE SEQUENCE [LARGE SCALE GENOMIC DNA]</scope>
    <source>
        <strain evidence="3">JCM 18285</strain>
    </source>
</reference>
<feature type="transmembrane region" description="Helical" evidence="1">
    <location>
        <begin position="7"/>
        <end position="24"/>
    </location>
</feature>
<accession>A0ABP9GVA9</accession>
<proteinExistence type="predicted"/>
<dbReference type="RefSeq" id="WP_345192722.1">
    <property type="nucleotide sequence ID" value="NZ_BAABJJ010000037.1"/>
</dbReference>
<evidence type="ECO:0000313" key="3">
    <source>
        <dbReference type="Proteomes" id="UP001501302"/>
    </source>
</evidence>
<keyword evidence="1" id="KW-1133">Transmembrane helix</keyword>